<dbReference type="Pfam" id="PF00096">
    <property type="entry name" value="zf-C2H2"/>
    <property type="match status" value="1"/>
</dbReference>
<protein>
    <recommendedName>
        <fullName evidence="8">C2H2-type domain-containing protein</fullName>
    </recommendedName>
</protein>
<evidence type="ECO:0000256" key="1">
    <source>
        <dbReference type="ARBA" id="ARBA00004123"/>
    </source>
</evidence>
<organism evidence="9 10">
    <name type="scientific">Meganyctiphanes norvegica</name>
    <name type="common">Northern krill</name>
    <name type="synonym">Thysanopoda norvegica</name>
    <dbReference type="NCBI Taxonomy" id="48144"/>
    <lineage>
        <taxon>Eukaryota</taxon>
        <taxon>Metazoa</taxon>
        <taxon>Ecdysozoa</taxon>
        <taxon>Arthropoda</taxon>
        <taxon>Crustacea</taxon>
        <taxon>Multicrustacea</taxon>
        <taxon>Malacostraca</taxon>
        <taxon>Eumalacostraca</taxon>
        <taxon>Eucarida</taxon>
        <taxon>Euphausiacea</taxon>
        <taxon>Euphausiidae</taxon>
        <taxon>Meganyctiphanes</taxon>
    </lineage>
</organism>
<evidence type="ECO:0000313" key="9">
    <source>
        <dbReference type="EMBL" id="CAL4097909.1"/>
    </source>
</evidence>
<keyword evidence="5" id="KW-0862">Zinc</keyword>
<evidence type="ECO:0000256" key="3">
    <source>
        <dbReference type="ARBA" id="ARBA00022737"/>
    </source>
</evidence>
<comment type="caution">
    <text evidence="9">The sequence shown here is derived from an EMBL/GenBank/DDBJ whole genome shotgun (WGS) entry which is preliminary data.</text>
</comment>
<reference evidence="9 10" key="1">
    <citation type="submission" date="2024-05" db="EMBL/GenBank/DDBJ databases">
        <authorList>
            <person name="Wallberg A."/>
        </authorList>
    </citation>
    <scope>NUCLEOTIDE SEQUENCE [LARGE SCALE GENOMIC DNA]</scope>
</reference>
<keyword evidence="6" id="KW-0539">Nucleus</keyword>
<comment type="subcellular location">
    <subcellularLocation>
        <location evidence="1">Nucleus</location>
    </subcellularLocation>
</comment>
<dbReference type="PANTHER" id="PTHR16515:SF66">
    <property type="entry name" value="C2H2-TYPE DOMAIN-CONTAINING PROTEIN"/>
    <property type="match status" value="1"/>
</dbReference>
<dbReference type="GO" id="GO:0008270">
    <property type="term" value="F:zinc ion binding"/>
    <property type="evidence" value="ECO:0007669"/>
    <property type="project" value="UniProtKB-KW"/>
</dbReference>
<feature type="non-terminal residue" evidence="9">
    <location>
        <position position="116"/>
    </location>
</feature>
<dbReference type="Proteomes" id="UP001497623">
    <property type="component" value="Unassembled WGS sequence"/>
</dbReference>
<sequence>MDRASYYWGDGINNALVDVNEEIVLSQHDKAMAKGNLEMKGGPIHIQGLDIKIKEEIEIFEEPIALANTVTEHERTAYQCSRCNKVLPTNSGLRNHLRTHTGDKPYRCNLCNKAFS</sequence>
<dbReference type="SMART" id="SM00355">
    <property type="entry name" value="ZnF_C2H2"/>
    <property type="match status" value="1"/>
</dbReference>
<dbReference type="AlphaFoldDB" id="A0AAV2QTK4"/>
<dbReference type="EMBL" id="CAXKWB010010420">
    <property type="protein sequence ID" value="CAL4097909.1"/>
    <property type="molecule type" value="Genomic_DNA"/>
</dbReference>
<name>A0AAV2QTK4_MEGNR</name>
<dbReference type="InterPro" id="IPR013087">
    <property type="entry name" value="Znf_C2H2_type"/>
</dbReference>
<evidence type="ECO:0000256" key="6">
    <source>
        <dbReference type="ARBA" id="ARBA00023242"/>
    </source>
</evidence>
<dbReference type="InterPro" id="IPR050331">
    <property type="entry name" value="Zinc_finger"/>
</dbReference>
<keyword evidence="2" id="KW-0479">Metal-binding</keyword>
<dbReference type="Gene3D" id="3.30.160.60">
    <property type="entry name" value="Classic Zinc Finger"/>
    <property type="match status" value="2"/>
</dbReference>
<keyword evidence="4 7" id="KW-0863">Zinc-finger</keyword>
<dbReference type="InterPro" id="IPR036236">
    <property type="entry name" value="Znf_C2H2_sf"/>
</dbReference>
<keyword evidence="10" id="KW-1185">Reference proteome</keyword>
<gene>
    <name evidence="9" type="ORF">MNOR_LOCUS16111</name>
</gene>
<keyword evidence="3" id="KW-0677">Repeat</keyword>
<dbReference type="FunFam" id="3.30.160.60:FF:001818">
    <property type="entry name" value="GDNF-inducible zinc finger protein 1 isoform X1"/>
    <property type="match status" value="1"/>
</dbReference>
<dbReference type="SUPFAM" id="SSF57667">
    <property type="entry name" value="beta-beta-alpha zinc fingers"/>
    <property type="match status" value="1"/>
</dbReference>
<dbReference type="GO" id="GO:0005634">
    <property type="term" value="C:nucleus"/>
    <property type="evidence" value="ECO:0007669"/>
    <property type="project" value="UniProtKB-SubCell"/>
</dbReference>
<evidence type="ECO:0000256" key="7">
    <source>
        <dbReference type="PROSITE-ProRule" id="PRU00042"/>
    </source>
</evidence>
<evidence type="ECO:0000313" key="10">
    <source>
        <dbReference type="Proteomes" id="UP001497623"/>
    </source>
</evidence>
<dbReference type="GO" id="GO:0010468">
    <property type="term" value="P:regulation of gene expression"/>
    <property type="evidence" value="ECO:0007669"/>
    <property type="project" value="TreeGrafter"/>
</dbReference>
<accession>A0AAV2QTK4</accession>
<dbReference type="PANTHER" id="PTHR16515">
    <property type="entry name" value="PR DOMAIN ZINC FINGER PROTEIN"/>
    <property type="match status" value="1"/>
</dbReference>
<evidence type="ECO:0000259" key="8">
    <source>
        <dbReference type="PROSITE" id="PS50157"/>
    </source>
</evidence>
<proteinExistence type="predicted"/>
<evidence type="ECO:0000256" key="2">
    <source>
        <dbReference type="ARBA" id="ARBA00022723"/>
    </source>
</evidence>
<evidence type="ECO:0000256" key="4">
    <source>
        <dbReference type="ARBA" id="ARBA00022771"/>
    </source>
</evidence>
<evidence type="ECO:0000256" key="5">
    <source>
        <dbReference type="ARBA" id="ARBA00022833"/>
    </source>
</evidence>
<dbReference type="PROSITE" id="PS50157">
    <property type="entry name" value="ZINC_FINGER_C2H2_2"/>
    <property type="match status" value="1"/>
</dbReference>
<feature type="domain" description="C2H2-type" evidence="8">
    <location>
        <begin position="78"/>
        <end position="105"/>
    </location>
</feature>
<dbReference type="PROSITE" id="PS00028">
    <property type="entry name" value="ZINC_FINGER_C2H2_1"/>
    <property type="match status" value="1"/>
</dbReference>